<dbReference type="InterPro" id="IPR005999">
    <property type="entry name" value="Glycerol_kin"/>
</dbReference>
<evidence type="ECO:0000313" key="12">
    <source>
        <dbReference type="Proteomes" id="UP000619838"/>
    </source>
</evidence>
<dbReference type="GO" id="GO:0004370">
    <property type="term" value="F:glycerol kinase activity"/>
    <property type="evidence" value="ECO:0007669"/>
    <property type="project" value="UniProtKB-EC"/>
</dbReference>
<evidence type="ECO:0000259" key="9">
    <source>
        <dbReference type="Pfam" id="PF00370"/>
    </source>
</evidence>
<dbReference type="InterPro" id="IPR018484">
    <property type="entry name" value="FGGY_N"/>
</dbReference>
<keyword evidence="12" id="KW-1185">Reference proteome</keyword>
<dbReference type="Proteomes" id="UP000619838">
    <property type="component" value="Unassembled WGS sequence"/>
</dbReference>
<dbReference type="PIRSF" id="PIRSF000538">
    <property type="entry name" value="GlpK"/>
    <property type="match status" value="1"/>
</dbReference>
<dbReference type="InterPro" id="IPR043129">
    <property type="entry name" value="ATPase_NBD"/>
</dbReference>
<dbReference type="Gene3D" id="3.30.420.40">
    <property type="match status" value="2"/>
</dbReference>
<dbReference type="EMBL" id="JADGII010000004">
    <property type="protein sequence ID" value="MBF0636307.1"/>
    <property type="molecule type" value="Genomic_DNA"/>
</dbReference>
<dbReference type="Pfam" id="PF02782">
    <property type="entry name" value="FGGY_C"/>
    <property type="match status" value="1"/>
</dbReference>
<evidence type="ECO:0000256" key="1">
    <source>
        <dbReference type="ARBA" id="ARBA00009156"/>
    </source>
</evidence>
<gene>
    <name evidence="11" type="primary">glpK</name>
    <name evidence="11" type="ORF">INT08_03815</name>
</gene>
<evidence type="ECO:0000259" key="10">
    <source>
        <dbReference type="Pfam" id="PF02782"/>
    </source>
</evidence>
<keyword evidence="5" id="KW-0319">Glycerol metabolism</keyword>
<dbReference type="SUPFAM" id="SSF53067">
    <property type="entry name" value="Actin-like ATPase domain"/>
    <property type="match status" value="2"/>
</dbReference>
<dbReference type="CDD" id="cd07769">
    <property type="entry name" value="ASKHA_NBD_FGGY_GK"/>
    <property type="match status" value="1"/>
</dbReference>
<evidence type="ECO:0000256" key="5">
    <source>
        <dbReference type="ARBA" id="ARBA00022798"/>
    </source>
</evidence>
<accession>A0ABR9XQY6</accession>
<dbReference type="PROSITE" id="PS00933">
    <property type="entry name" value="FGGY_KINASES_1"/>
    <property type="match status" value="1"/>
</dbReference>
<organism evidence="11 12">
    <name type="scientific">Prosthecochloris ethylica</name>
    <dbReference type="NCBI Taxonomy" id="2743976"/>
    <lineage>
        <taxon>Bacteria</taxon>
        <taxon>Pseudomonadati</taxon>
        <taxon>Chlorobiota</taxon>
        <taxon>Chlorobiia</taxon>
        <taxon>Chlorobiales</taxon>
        <taxon>Chlorobiaceae</taxon>
        <taxon>Prosthecochloris</taxon>
    </lineage>
</organism>
<evidence type="ECO:0000256" key="4">
    <source>
        <dbReference type="ARBA" id="ARBA00022777"/>
    </source>
</evidence>
<evidence type="ECO:0000256" key="3">
    <source>
        <dbReference type="ARBA" id="ARBA00022741"/>
    </source>
</evidence>
<reference evidence="11 12" key="1">
    <citation type="journal article" date="2020" name="Microorganisms">
        <title>Simultaneous Genome Sequencing of Prosthecochloris ethylica and Desulfuromonas acetoxidans within a Syntrophic Mixture Reveals Unique Pili and Protein Interactions.</title>
        <authorList>
            <person name="Kyndt J.A."/>
            <person name="Van Beeumen J.J."/>
            <person name="Meyer T.E."/>
        </authorList>
    </citation>
    <scope>NUCLEOTIDE SEQUENCE [LARGE SCALE GENOMIC DNA]</scope>
    <source>
        <strain evidence="11 12">N3</strain>
    </source>
</reference>
<keyword evidence="3" id="KW-0547">Nucleotide-binding</keyword>
<evidence type="ECO:0000256" key="2">
    <source>
        <dbReference type="ARBA" id="ARBA00022679"/>
    </source>
</evidence>
<protein>
    <recommendedName>
        <fullName evidence="7">ATP:glycerol 3-phosphotransferase</fullName>
    </recommendedName>
</protein>
<dbReference type="NCBIfam" id="TIGR01311">
    <property type="entry name" value="glycerol_kin"/>
    <property type="match status" value="1"/>
</dbReference>
<evidence type="ECO:0000256" key="8">
    <source>
        <dbReference type="RuleBase" id="RU003733"/>
    </source>
</evidence>
<dbReference type="NCBIfam" id="NF000756">
    <property type="entry name" value="PRK00047.1"/>
    <property type="match status" value="1"/>
</dbReference>
<keyword evidence="6" id="KW-0067">ATP-binding</keyword>
<name>A0ABR9XQY6_9CHLB</name>
<dbReference type="InterPro" id="IPR018485">
    <property type="entry name" value="FGGY_C"/>
</dbReference>
<dbReference type="PANTHER" id="PTHR10196">
    <property type="entry name" value="SUGAR KINASE"/>
    <property type="match status" value="1"/>
</dbReference>
<dbReference type="PANTHER" id="PTHR10196:SF69">
    <property type="entry name" value="GLYCEROL KINASE"/>
    <property type="match status" value="1"/>
</dbReference>
<evidence type="ECO:0000256" key="6">
    <source>
        <dbReference type="ARBA" id="ARBA00022840"/>
    </source>
</evidence>
<feature type="domain" description="Carbohydrate kinase FGGY N-terminal" evidence="9">
    <location>
        <begin position="3"/>
        <end position="239"/>
    </location>
</feature>
<sequence length="484" mass="52649">MAIVAIDQGTTGTTCVLYGPGGEVLARSYREISQIYPSEGWVEHDPEEIWNSVLETVGDVLRQCPAEVSSVGITNQRETVVVWDRRSGRPVCNAVVWQCRRTAELCGRYREHEELIASRTGLPLDAYFSATKIRWILDHVPVDDEQSLLFGTVDSWLLWKLTGGRVHATDFTNASRTLLYNIVEKRWDGELLELFGIAPSLLPEVKNSMDDFGRVSTPASLSGVPVTAVAGDQQAALFGQCCFERGSMKNTYGTGCFMVMNTGDEFIRSGNGLVTTLAIGAGGEPCYALEGSVFIGGAAIQWLRDELRLIGTAGESEEIARRLPSNGGVYLVPAFAGLGAPHWNMDVRGSIVGLTRGTGRDHLVRAALESIAYQSCDVFQAMVADTAISPDVLVVDGGAAANRFLMQFQSDMLGVPVQKPRNLESTSLGAAFLAGLKAGVWSSARELEHVQQAGERFEPDPAAEEYRDRCLAGWRHAVRQTLAE</sequence>
<evidence type="ECO:0000313" key="11">
    <source>
        <dbReference type="EMBL" id="MBF0636307.1"/>
    </source>
</evidence>
<evidence type="ECO:0000256" key="7">
    <source>
        <dbReference type="ARBA" id="ARBA00043149"/>
    </source>
</evidence>
<dbReference type="InterPro" id="IPR018483">
    <property type="entry name" value="Carb_kinase_FGGY_CS"/>
</dbReference>
<comment type="similarity">
    <text evidence="1 8">Belongs to the FGGY kinase family.</text>
</comment>
<dbReference type="RefSeq" id="WP_114608035.1">
    <property type="nucleotide sequence ID" value="NZ_JABVZQ010000001.1"/>
</dbReference>
<proteinExistence type="inferred from homology"/>
<feature type="domain" description="Carbohydrate kinase FGGY C-terminal" evidence="10">
    <location>
        <begin position="249"/>
        <end position="436"/>
    </location>
</feature>
<dbReference type="PROSITE" id="PS00445">
    <property type="entry name" value="FGGY_KINASES_2"/>
    <property type="match status" value="1"/>
</dbReference>
<dbReference type="InterPro" id="IPR000577">
    <property type="entry name" value="Carb_kinase_FGGY"/>
</dbReference>
<keyword evidence="2 8" id="KW-0808">Transferase</keyword>
<comment type="caution">
    <text evidence="11">The sequence shown here is derived from an EMBL/GenBank/DDBJ whole genome shotgun (WGS) entry which is preliminary data.</text>
</comment>
<dbReference type="Pfam" id="PF00370">
    <property type="entry name" value="FGGY_N"/>
    <property type="match status" value="1"/>
</dbReference>
<keyword evidence="4 8" id="KW-0418">Kinase</keyword>